<dbReference type="InterPro" id="IPR020846">
    <property type="entry name" value="MFS_dom"/>
</dbReference>
<feature type="transmembrane region" description="Helical" evidence="6">
    <location>
        <begin position="303"/>
        <end position="330"/>
    </location>
</feature>
<feature type="transmembrane region" description="Helical" evidence="6">
    <location>
        <begin position="384"/>
        <end position="405"/>
    </location>
</feature>
<keyword evidence="3 6" id="KW-1133">Transmembrane helix</keyword>
<name>A0ABR1FEH8_9ASCO</name>
<feature type="transmembrane region" description="Helical" evidence="6">
    <location>
        <begin position="204"/>
        <end position="228"/>
    </location>
</feature>
<sequence length="516" mass="56328">MCPSTISSTSAESAQLEHNLNNQPLSETLDNKESVRSTSDLEKEKKEDDCSTIPQPLRWDGPNDPEDPHNWSIWKKLYLLNTTGFLCLAITLGTAVVTGGIREIQQSYSVSETASYLSVSLYIVGLALGPTLGAPISEIYGRKIVYLATLPLSMCMAVGSALSPTFAGHLICRFLCALLGSPVLAVSAGTIADIFKPLDQGIALAYFCATGPFIGSAIGAVVGGYMAHARNWKWTIWLSLMVSGVTLIMLLFIKESYMPIILKKRALKRGQELPAKLPIGVALKMVATITLTRPLRMLVCDPIVASLSIYSAFVFAVLMGFFEAIPYIFIKTYGFTVPESGLVFIGICTGFFLSVLIHYILERLFYFPRALKALELEEKPAAEWRLYSAFVGAVLLPSALFWVGWSARSDVHWIVPALGTVPFGAALTLLFISITTYLVDCYGPLLGASALAANNLLRYTIACTFPLFAKTMYENLGISWASSLLGFISLGLLPLPFLMYKFGPKWRAIGIKNMGL</sequence>
<evidence type="ECO:0000256" key="5">
    <source>
        <dbReference type="SAM" id="MobiDB-lite"/>
    </source>
</evidence>
<keyword evidence="2 6" id="KW-0812">Transmembrane</keyword>
<dbReference type="PANTHER" id="PTHR23502:SF38">
    <property type="entry name" value="POLYAMINE TRANSPORTER 4"/>
    <property type="match status" value="1"/>
</dbReference>
<comment type="caution">
    <text evidence="8">The sequence shown here is derived from an EMBL/GenBank/DDBJ whole genome shotgun (WGS) entry which is preliminary data.</text>
</comment>
<feature type="domain" description="Major facilitator superfamily (MFS) profile" evidence="7">
    <location>
        <begin position="77"/>
        <end position="506"/>
    </location>
</feature>
<feature type="transmembrane region" description="Helical" evidence="6">
    <location>
        <begin position="234"/>
        <end position="253"/>
    </location>
</feature>
<protein>
    <submittedName>
        <fullName evidence="8">Major facilitator superfamily domain-containing protein</fullName>
    </submittedName>
</protein>
<dbReference type="PROSITE" id="PS00216">
    <property type="entry name" value="SUGAR_TRANSPORT_1"/>
    <property type="match status" value="1"/>
</dbReference>
<organism evidence="8 9">
    <name type="scientific">Myxozyma melibiosi</name>
    <dbReference type="NCBI Taxonomy" id="54550"/>
    <lineage>
        <taxon>Eukaryota</taxon>
        <taxon>Fungi</taxon>
        <taxon>Dikarya</taxon>
        <taxon>Ascomycota</taxon>
        <taxon>Saccharomycotina</taxon>
        <taxon>Lipomycetes</taxon>
        <taxon>Lipomycetales</taxon>
        <taxon>Lipomycetaceae</taxon>
        <taxon>Myxozyma</taxon>
    </lineage>
</organism>
<evidence type="ECO:0000256" key="3">
    <source>
        <dbReference type="ARBA" id="ARBA00022989"/>
    </source>
</evidence>
<accession>A0ABR1FEH8</accession>
<dbReference type="SUPFAM" id="SSF103473">
    <property type="entry name" value="MFS general substrate transporter"/>
    <property type="match status" value="1"/>
</dbReference>
<dbReference type="Gene3D" id="1.20.1250.20">
    <property type="entry name" value="MFS general substrate transporter like domains"/>
    <property type="match status" value="1"/>
</dbReference>
<dbReference type="InterPro" id="IPR036259">
    <property type="entry name" value="MFS_trans_sf"/>
</dbReference>
<feature type="transmembrane region" description="Helical" evidence="6">
    <location>
        <begin position="113"/>
        <end position="132"/>
    </location>
</feature>
<feature type="transmembrane region" description="Helical" evidence="6">
    <location>
        <begin position="478"/>
        <end position="500"/>
    </location>
</feature>
<evidence type="ECO:0000313" key="8">
    <source>
        <dbReference type="EMBL" id="KAK7208152.1"/>
    </source>
</evidence>
<dbReference type="GeneID" id="90040579"/>
<dbReference type="PROSITE" id="PS50850">
    <property type="entry name" value="MFS"/>
    <property type="match status" value="1"/>
</dbReference>
<dbReference type="RefSeq" id="XP_064771185.1">
    <property type="nucleotide sequence ID" value="XM_064915067.1"/>
</dbReference>
<proteinExistence type="predicted"/>
<reference evidence="8 9" key="1">
    <citation type="submission" date="2024-03" db="EMBL/GenBank/DDBJ databases">
        <title>Genome-scale model development and genomic sequencing of the oleaginous clade Lipomyces.</title>
        <authorList>
            <consortium name="Lawrence Berkeley National Laboratory"/>
            <person name="Czajka J.J."/>
            <person name="Han Y."/>
            <person name="Kim J."/>
            <person name="Mondo S.J."/>
            <person name="Hofstad B.A."/>
            <person name="Robles A."/>
            <person name="Haridas S."/>
            <person name="Riley R."/>
            <person name="LaButti K."/>
            <person name="Pangilinan J."/>
            <person name="Andreopoulos W."/>
            <person name="Lipzen A."/>
            <person name="Yan J."/>
            <person name="Wang M."/>
            <person name="Ng V."/>
            <person name="Grigoriev I.V."/>
            <person name="Spatafora J.W."/>
            <person name="Magnuson J.K."/>
            <person name="Baker S.E."/>
            <person name="Pomraning K.R."/>
        </authorList>
    </citation>
    <scope>NUCLEOTIDE SEQUENCE [LARGE SCALE GENOMIC DNA]</scope>
    <source>
        <strain evidence="8 9">Phaff 52-87</strain>
    </source>
</reference>
<dbReference type="CDD" id="cd17323">
    <property type="entry name" value="MFS_Tpo1_MDR_like"/>
    <property type="match status" value="1"/>
</dbReference>
<feature type="region of interest" description="Disordered" evidence="5">
    <location>
        <begin position="1"/>
        <end position="64"/>
    </location>
</feature>
<dbReference type="PANTHER" id="PTHR23502">
    <property type="entry name" value="MAJOR FACILITATOR SUPERFAMILY"/>
    <property type="match status" value="1"/>
</dbReference>
<keyword evidence="4 6" id="KW-0472">Membrane</keyword>
<dbReference type="InterPro" id="IPR011701">
    <property type="entry name" value="MFS"/>
</dbReference>
<dbReference type="Pfam" id="PF07690">
    <property type="entry name" value="MFS_1"/>
    <property type="match status" value="1"/>
</dbReference>
<evidence type="ECO:0000256" key="2">
    <source>
        <dbReference type="ARBA" id="ARBA00022692"/>
    </source>
</evidence>
<feature type="transmembrane region" description="Helical" evidence="6">
    <location>
        <begin position="417"/>
        <end position="439"/>
    </location>
</feature>
<comment type="subcellular location">
    <subcellularLocation>
        <location evidence="1">Membrane</location>
        <topology evidence="1">Multi-pass membrane protein</topology>
    </subcellularLocation>
</comment>
<evidence type="ECO:0000256" key="1">
    <source>
        <dbReference type="ARBA" id="ARBA00004141"/>
    </source>
</evidence>
<feature type="transmembrane region" description="Helical" evidence="6">
    <location>
        <begin position="78"/>
        <end position="101"/>
    </location>
</feature>
<evidence type="ECO:0000256" key="6">
    <source>
        <dbReference type="SAM" id="Phobius"/>
    </source>
</evidence>
<feature type="transmembrane region" description="Helical" evidence="6">
    <location>
        <begin position="144"/>
        <end position="162"/>
    </location>
</feature>
<evidence type="ECO:0000256" key="4">
    <source>
        <dbReference type="ARBA" id="ARBA00023136"/>
    </source>
</evidence>
<keyword evidence="9" id="KW-1185">Reference proteome</keyword>
<gene>
    <name evidence="8" type="ORF">BZA70DRAFT_37830</name>
</gene>
<feature type="compositionally biased region" description="Polar residues" evidence="5">
    <location>
        <begin position="1"/>
        <end position="28"/>
    </location>
</feature>
<feature type="transmembrane region" description="Helical" evidence="6">
    <location>
        <begin position="342"/>
        <end position="361"/>
    </location>
</feature>
<feature type="transmembrane region" description="Helical" evidence="6">
    <location>
        <begin position="273"/>
        <end position="291"/>
    </location>
</feature>
<evidence type="ECO:0000313" key="9">
    <source>
        <dbReference type="Proteomes" id="UP001498771"/>
    </source>
</evidence>
<evidence type="ECO:0000259" key="7">
    <source>
        <dbReference type="PROSITE" id="PS50850"/>
    </source>
</evidence>
<dbReference type="InterPro" id="IPR005829">
    <property type="entry name" value="Sugar_transporter_CS"/>
</dbReference>
<feature type="compositionally biased region" description="Basic and acidic residues" evidence="5">
    <location>
        <begin position="29"/>
        <end position="49"/>
    </location>
</feature>
<dbReference type="EMBL" id="JBBJBU010000001">
    <property type="protein sequence ID" value="KAK7208152.1"/>
    <property type="molecule type" value="Genomic_DNA"/>
</dbReference>
<feature type="transmembrane region" description="Helical" evidence="6">
    <location>
        <begin position="168"/>
        <end position="192"/>
    </location>
</feature>
<dbReference type="Proteomes" id="UP001498771">
    <property type="component" value="Unassembled WGS sequence"/>
</dbReference>